<evidence type="ECO:0000313" key="5">
    <source>
        <dbReference type="EMBL" id="PIZ45696.1"/>
    </source>
</evidence>
<keyword evidence="1 3" id="KW-0732">Signal</keyword>
<dbReference type="PANTHER" id="PTHR47635:SF2">
    <property type="entry name" value="LAMG-LIKE JELLYROLL FOLD DOMAIN-CONTAINING PROTEIN"/>
    <property type="match status" value="1"/>
</dbReference>
<proteinExistence type="predicted"/>
<dbReference type="Pfam" id="PF10102">
    <property type="entry name" value="DUF2341"/>
    <property type="match status" value="1"/>
</dbReference>
<evidence type="ECO:0000259" key="4">
    <source>
        <dbReference type="SMART" id="SM00560"/>
    </source>
</evidence>
<keyword evidence="2" id="KW-1015">Disulfide bond</keyword>
<organism evidence="5 6">
    <name type="scientific">candidate division WWE3 bacterium CG_4_10_14_0_2_um_filter_41_14</name>
    <dbReference type="NCBI Taxonomy" id="1975072"/>
    <lineage>
        <taxon>Bacteria</taxon>
        <taxon>Katanobacteria</taxon>
    </lineage>
</organism>
<evidence type="ECO:0000256" key="1">
    <source>
        <dbReference type="ARBA" id="ARBA00022729"/>
    </source>
</evidence>
<dbReference type="InterPro" id="IPR006558">
    <property type="entry name" value="LamG-like"/>
</dbReference>
<feature type="signal peptide" evidence="3">
    <location>
        <begin position="1"/>
        <end position="31"/>
    </location>
</feature>
<dbReference type="PANTHER" id="PTHR47635">
    <property type="entry name" value="CUB DOMAIN-CONTAINING PROTEIN"/>
    <property type="match status" value="1"/>
</dbReference>
<dbReference type="EMBL" id="PFNL01000125">
    <property type="protein sequence ID" value="PIZ45696.1"/>
    <property type="molecule type" value="Genomic_DNA"/>
</dbReference>
<dbReference type="InterPro" id="IPR013320">
    <property type="entry name" value="ConA-like_dom_sf"/>
</dbReference>
<name>A0A2M7THG3_UNCKA</name>
<dbReference type="Proteomes" id="UP000228920">
    <property type="component" value="Unassembled WGS sequence"/>
</dbReference>
<gene>
    <name evidence="5" type="ORF">COY32_04800</name>
</gene>
<evidence type="ECO:0000313" key="6">
    <source>
        <dbReference type="Proteomes" id="UP000228920"/>
    </source>
</evidence>
<dbReference type="AlphaFoldDB" id="A0A2M7THG3"/>
<evidence type="ECO:0000256" key="3">
    <source>
        <dbReference type="SAM" id="SignalP"/>
    </source>
</evidence>
<evidence type="ECO:0000256" key="2">
    <source>
        <dbReference type="ARBA" id="ARBA00023157"/>
    </source>
</evidence>
<dbReference type="Gene3D" id="2.60.120.200">
    <property type="match status" value="3"/>
</dbReference>
<feature type="chain" id="PRO_5014967376" description="LamG-like jellyroll fold domain-containing protein" evidence="3">
    <location>
        <begin position="32"/>
        <end position="899"/>
    </location>
</feature>
<accession>A0A2M7THG3</accession>
<comment type="caution">
    <text evidence="5">The sequence shown here is derived from an EMBL/GenBank/DDBJ whole genome shotgun (WGS) entry which is preliminary data.</text>
</comment>
<sequence length="899" mass="94623">MRRPYKIAGGSFAAVVVIALFAFISSQNAEAAWWNDTWMYRRPVTVTLSSGSTTDYQVKLALSSLGIDGTGNDLTTLGKVNVDCSDMRFTNRNGQKLSYWLEDISDTDDNEANSCNSSGYVWVKVPRVSSGDNTIYFYYGNPGAASESNGESTFVFFDGFSQSSLDTEKWTATGSSSIASGNLTTTTGSVYANNHVTSSGVNGYAYEYRNKWTENTPLGYGGLQIADVQATSASNSAGDAVSYFQINSTAGVSSVHGNVSTGDTTGYDIANGWLQYTATVNVFSVDGFSHDGTNVKYNSNYTQTNSYAGAWTGNPTPYLSIGHFYGSSAGGTDIKTMATDWVRVRKYASTTPTLEVVEAEQSQSNAPVAYWPLLRSTLSYEGHALRDLMNDADSGGVPVLHMTFDEGRISDNQCPDGSVADVCDVTGSGNNGTSNGTMTDSDFVAGKIGPKALDFDGVDDYVDIGTPLNSSSTGIKSISLWIKPTSASNQYIVSNYDPGSQGFSLFINSDSTIGIAWTGSINAVRTTTQATLNTWTYITAIYDTGGTGGKIYLNGSLSASGNLGTEQSTSNKVRISGRWTSPNAGSAYVFPGLIDEVKIYNYARTPAQIKADYENTKAYFPGGSSSPAFVGADCISPQSGTCDVPLQFDGVDDYLTLGPGTIGRELSGAVASSVSMWIKPVSFPTAGNNFQLIGAVINGAYAGPVDYKINADHTIAVGGRSTGADSHQNLNSIGTINANEWTHILGVLNFTGDSITIYINGNLDNTSAKTFGSNTYSPGTPSGPDMIGNFYNTSRFFKGSIAGVKIFDYALSADQVKTQYASGIDGSGAGSGGSFGEDSGEARLAPTDGLVGHWKLDGDANDASGNSNNGILYGDTTFTSGKLGQAGSFDGTGDYVSVA</sequence>
<dbReference type="SMART" id="SM00560">
    <property type="entry name" value="LamGL"/>
    <property type="match status" value="2"/>
</dbReference>
<dbReference type="SUPFAM" id="SSF49899">
    <property type="entry name" value="Concanavalin A-like lectins/glucanases"/>
    <property type="match status" value="3"/>
</dbReference>
<reference evidence="6" key="1">
    <citation type="submission" date="2017-09" db="EMBL/GenBank/DDBJ databases">
        <title>Depth-based differentiation of microbial function through sediment-hosted aquifers and enrichment of novel symbionts in the deep terrestrial subsurface.</title>
        <authorList>
            <person name="Probst A.J."/>
            <person name="Ladd B."/>
            <person name="Jarett J.K."/>
            <person name="Geller-Mcgrath D.E."/>
            <person name="Sieber C.M.K."/>
            <person name="Emerson J.B."/>
            <person name="Anantharaman K."/>
            <person name="Thomas B.C."/>
            <person name="Malmstrom R."/>
            <person name="Stieglmeier M."/>
            <person name="Klingl A."/>
            <person name="Woyke T."/>
            <person name="Ryan C.M."/>
            <person name="Banfield J.F."/>
        </authorList>
    </citation>
    <scope>NUCLEOTIDE SEQUENCE [LARGE SCALE GENOMIC DNA]</scope>
</reference>
<feature type="domain" description="LamG-like jellyroll fold" evidence="4">
    <location>
        <begin position="477"/>
        <end position="607"/>
    </location>
</feature>
<dbReference type="InterPro" id="IPR018765">
    <property type="entry name" value="DUF2341"/>
</dbReference>
<dbReference type="Pfam" id="PF13385">
    <property type="entry name" value="Laminin_G_3"/>
    <property type="match status" value="2"/>
</dbReference>
<feature type="domain" description="LamG-like jellyroll fold" evidence="4">
    <location>
        <begin position="668"/>
        <end position="814"/>
    </location>
</feature>
<protein>
    <recommendedName>
        <fullName evidence="4">LamG-like jellyroll fold domain-containing protein</fullName>
    </recommendedName>
</protein>
<feature type="non-terminal residue" evidence="5">
    <location>
        <position position="899"/>
    </location>
</feature>